<dbReference type="SUPFAM" id="SSF55781">
    <property type="entry name" value="GAF domain-like"/>
    <property type="match status" value="1"/>
</dbReference>
<dbReference type="NCBIfam" id="TIGR00229">
    <property type="entry name" value="sensory_box"/>
    <property type="match status" value="3"/>
</dbReference>
<evidence type="ECO:0000256" key="20">
    <source>
        <dbReference type="ARBA" id="ARBA00023026"/>
    </source>
</evidence>
<dbReference type="PANTHER" id="PTHR41523:SF7">
    <property type="entry name" value="HISTIDINE KINASE"/>
    <property type="match status" value="1"/>
</dbReference>
<dbReference type="Gene3D" id="3.30.450.40">
    <property type="match status" value="1"/>
</dbReference>
<protein>
    <recommendedName>
        <fullName evidence="4">Blue-light-activated histidine kinase</fullName>
        <ecNumber evidence="3">2.7.13.3</ecNumber>
    </recommendedName>
</protein>
<evidence type="ECO:0000259" key="24">
    <source>
        <dbReference type="PROSITE" id="PS50113"/>
    </source>
</evidence>
<keyword evidence="11" id="KW-0288">FMN</keyword>
<evidence type="ECO:0000256" key="12">
    <source>
        <dbReference type="ARBA" id="ARBA00022679"/>
    </source>
</evidence>
<accession>A0AAX3WDQ6</accession>
<dbReference type="Gene3D" id="2.10.70.100">
    <property type="match status" value="1"/>
</dbReference>
<dbReference type="CDD" id="cd00130">
    <property type="entry name" value="PAS"/>
    <property type="match status" value="3"/>
</dbReference>
<dbReference type="EMBL" id="CP073633">
    <property type="protein sequence ID" value="WHQ68621.1"/>
    <property type="molecule type" value="Genomic_DNA"/>
</dbReference>
<dbReference type="GO" id="GO:0005886">
    <property type="term" value="C:plasma membrane"/>
    <property type="evidence" value="ECO:0007669"/>
    <property type="project" value="UniProtKB-SubCell"/>
</dbReference>
<keyword evidence="8" id="KW-0597">Phosphoprotein</keyword>
<dbReference type="AlphaFoldDB" id="A0AAX3WDQ6"/>
<dbReference type="InterPro" id="IPR000014">
    <property type="entry name" value="PAS"/>
</dbReference>
<proteinExistence type="predicted"/>
<dbReference type="InterPro" id="IPR035965">
    <property type="entry name" value="PAS-like_dom_sf"/>
</dbReference>
<keyword evidence="12" id="KW-0808">Transferase</keyword>
<dbReference type="InterPro" id="IPR036890">
    <property type="entry name" value="HATPase_C_sf"/>
</dbReference>
<dbReference type="SMART" id="SM00086">
    <property type="entry name" value="PAC"/>
    <property type="match status" value="3"/>
</dbReference>
<evidence type="ECO:0000256" key="7">
    <source>
        <dbReference type="ARBA" id="ARBA00022543"/>
    </source>
</evidence>
<dbReference type="GO" id="GO:0009881">
    <property type="term" value="F:photoreceptor activity"/>
    <property type="evidence" value="ECO:0007669"/>
    <property type="project" value="UniProtKB-KW"/>
</dbReference>
<dbReference type="Proteomes" id="UP001223720">
    <property type="component" value="Chromosome"/>
</dbReference>
<evidence type="ECO:0000256" key="9">
    <source>
        <dbReference type="ARBA" id="ARBA00022606"/>
    </source>
</evidence>
<evidence type="ECO:0000256" key="4">
    <source>
        <dbReference type="ARBA" id="ARBA00021740"/>
    </source>
</evidence>
<dbReference type="Pfam" id="PF01590">
    <property type="entry name" value="GAF"/>
    <property type="match status" value="1"/>
</dbReference>
<evidence type="ECO:0000256" key="6">
    <source>
        <dbReference type="ARBA" id="ARBA00022519"/>
    </source>
</evidence>
<dbReference type="InterPro" id="IPR003018">
    <property type="entry name" value="GAF"/>
</dbReference>
<keyword evidence="22" id="KW-0675">Receptor</keyword>
<comment type="catalytic activity">
    <reaction evidence="1">
        <text>ATP + protein L-histidine = ADP + protein N-phospho-L-histidine.</text>
        <dbReference type="EC" id="2.7.13.3"/>
    </reaction>
</comment>
<evidence type="ECO:0000256" key="21">
    <source>
        <dbReference type="ARBA" id="ARBA00023136"/>
    </source>
</evidence>
<name>A0AAX3WDQ6_METEX</name>
<feature type="domain" description="PAS" evidence="23">
    <location>
        <begin position="298"/>
        <end position="368"/>
    </location>
</feature>
<evidence type="ECO:0000256" key="8">
    <source>
        <dbReference type="ARBA" id="ARBA00022553"/>
    </source>
</evidence>
<keyword evidence="13" id="KW-0812">Transmembrane</keyword>
<dbReference type="FunFam" id="2.10.70.100:FF:000001">
    <property type="entry name" value="Sensory transduction histidine kinase"/>
    <property type="match status" value="1"/>
</dbReference>
<dbReference type="Gene3D" id="3.30.450.20">
    <property type="entry name" value="PAS domain"/>
    <property type="match status" value="3"/>
</dbReference>
<keyword evidence="19" id="KW-0157">Chromophore</keyword>
<keyword evidence="9" id="KW-0716">Sensory transduction</keyword>
<dbReference type="RefSeq" id="WP_283535223.1">
    <property type="nucleotide sequence ID" value="NZ_CP073633.1"/>
</dbReference>
<dbReference type="EC" id="2.7.13.3" evidence="3"/>
<evidence type="ECO:0000256" key="13">
    <source>
        <dbReference type="ARBA" id="ARBA00022692"/>
    </source>
</evidence>
<reference evidence="25" key="1">
    <citation type="journal article" date="2022" name="Biotechnol. Bioprocess Eng.">
        <title>Pan-genome Analysis Reveals Comparative Genomic Features of Central Metabolic Pathways in Methylorubrum extorquens.</title>
        <authorList>
            <person name="Lee G.M."/>
            <person name="Scott-Nevros Z.K."/>
            <person name="Lee S.-M."/>
            <person name="Kim D."/>
        </authorList>
    </citation>
    <scope>NUCLEOTIDE SEQUENCE</scope>
    <source>
        <strain evidence="25">ATCC 55366</strain>
    </source>
</reference>
<keyword evidence="17" id="KW-0067">ATP-binding</keyword>
<evidence type="ECO:0000313" key="25">
    <source>
        <dbReference type="EMBL" id="WHQ68621.1"/>
    </source>
</evidence>
<evidence type="ECO:0000313" key="26">
    <source>
        <dbReference type="Proteomes" id="UP001223720"/>
    </source>
</evidence>
<keyword evidence="14" id="KW-0677">Repeat</keyword>
<keyword evidence="15" id="KW-0547">Nucleotide-binding</keyword>
<keyword evidence="16" id="KW-0418">Kinase</keyword>
<evidence type="ECO:0000256" key="5">
    <source>
        <dbReference type="ARBA" id="ARBA00022475"/>
    </source>
</evidence>
<dbReference type="PANTHER" id="PTHR41523">
    <property type="entry name" value="TWO-COMPONENT SYSTEM SENSOR PROTEIN"/>
    <property type="match status" value="1"/>
</dbReference>
<dbReference type="SMART" id="SM00065">
    <property type="entry name" value="GAF"/>
    <property type="match status" value="1"/>
</dbReference>
<dbReference type="InterPro" id="IPR000700">
    <property type="entry name" value="PAS-assoc_C"/>
</dbReference>
<dbReference type="Gene3D" id="3.30.565.10">
    <property type="entry name" value="Histidine kinase-like ATPase, C-terminal domain"/>
    <property type="match status" value="1"/>
</dbReference>
<dbReference type="SMART" id="SM00091">
    <property type="entry name" value="PAS"/>
    <property type="match status" value="3"/>
</dbReference>
<dbReference type="GO" id="GO:0004673">
    <property type="term" value="F:protein histidine kinase activity"/>
    <property type="evidence" value="ECO:0007669"/>
    <property type="project" value="UniProtKB-EC"/>
</dbReference>
<dbReference type="Pfam" id="PF00989">
    <property type="entry name" value="PAS"/>
    <property type="match status" value="1"/>
</dbReference>
<dbReference type="PROSITE" id="PS50112">
    <property type="entry name" value="PAS"/>
    <property type="match status" value="2"/>
</dbReference>
<evidence type="ECO:0000256" key="10">
    <source>
        <dbReference type="ARBA" id="ARBA00022630"/>
    </source>
</evidence>
<dbReference type="PROSITE" id="PS50113">
    <property type="entry name" value="PAC"/>
    <property type="match status" value="3"/>
</dbReference>
<evidence type="ECO:0000256" key="19">
    <source>
        <dbReference type="ARBA" id="ARBA00022991"/>
    </source>
</evidence>
<dbReference type="SUPFAM" id="SSF55785">
    <property type="entry name" value="PYP-like sensor domain (PAS domain)"/>
    <property type="match status" value="3"/>
</dbReference>
<keyword evidence="5" id="KW-1003">Cell membrane</keyword>
<keyword evidence="10" id="KW-0285">Flavoprotein</keyword>
<evidence type="ECO:0000256" key="11">
    <source>
        <dbReference type="ARBA" id="ARBA00022643"/>
    </source>
</evidence>
<dbReference type="InterPro" id="IPR011102">
    <property type="entry name" value="Sig_transdc_His_kinase_HWE"/>
</dbReference>
<evidence type="ECO:0000256" key="1">
    <source>
        <dbReference type="ARBA" id="ARBA00000085"/>
    </source>
</evidence>
<keyword evidence="18" id="KW-1133">Transmembrane helix</keyword>
<keyword evidence="6" id="KW-0997">Cell inner membrane</keyword>
<dbReference type="InterPro" id="IPR013767">
    <property type="entry name" value="PAS_fold"/>
</dbReference>
<feature type="domain" description="PAC" evidence="24">
    <location>
        <begin position="371"/>
        <end position="423"/>
    </location>
</feature>
<dbReference type="Pfam" id="PF07536">
    <property type="entry name" value="HWE_HK"/>
    <property type="match status" value="1"/>
</dbReference>
<organism evidence="25 26">
    <name type="scientific">Methylorubrum extorquens</name>
    <name type="common">Methylobacterium dichloromethanicum</name>
    <name type="synonym">Methylobacterium extorquens</name>
    <dbReference type="NCBI Taxonomy" id="408"/>
    <lineage>
        <taxon>Bacteria</taxon>
        <taxon>Pseudomonadati</taxon>
        <taxon>Pseudomonadota</taxon>
        <taxon>Alphaproteobacteria</taxon>
        <taxon>Hyphomicrobiales</taxon>
        <taxon>Methylobacteriaceae</taxon>
        <taxon>Methylorubrum</taxon>
    </lineage>
</organism>
<evidence type="ECO:0000256" key="16">
    <source>
        <dbReference type="ARBA" id="ARBA00022777"/>
    </source>
</evidence>
<dbReference type="InterPro" id="IPR001610">
    <property type="entry name" value="PAC"/>
</dbReference>
<keyword evidence="21" id="KW-0472">Membrane</keyword>
<gene>
    <name evidence="25" type="ORF">KEC54_19935</name>
</gene>
<evidence type="ECO:0000256" key="2">
    <source>
        <dbReference type="ARBA" id="ARBA00004429"/>
    </source>
</evidence>
<dbReference type="InterPro" id="IPR029016">
    <property type="entry name" value="GAF-like_dom_sf"/>
</dbReference>
<feature type="domain" description="PAC" evidence="24">
    <location>
        <begin position="251"/>
        <end position="304"/>
    </location>
</feature>
<evidence type="ECO:0000256" key="15">
    <source>
        <dbReference type="ARBA" id="ARBA00022741"/>
    </source>
</evidence>
<feature type="domain" description="PAS" evidence="23">
    <location>
        <begin position="177"/>
        <end position="248"/>
    </location>
</feature>
<keyword evidence="20" id="KW-0843">Virulence</keyword>
<evidence type="ECO:0000256" key="3">
    <source>
        <dbReference type="ARBA" id="ARBA00012438"/>
    </source>
</evidence>
<dbReference type="GO" id="GO:0005524">
    <property type="term" value="F:ATP binding"/>
    <property type="evidence" value="ECO:0007669"/>
    <property type="project" value="UniProtKB-KW"/>
</dbReference>
<dbReference type="InterPro" id="IPR013655">
    <property type="entry name" value="PAS_fold_3"/>
</dbReference>
<keyword evidence="7" id="KW-0600">Photoreceptor protein</keyword>
<comment type="subcellular location">
    <subcellularLocation>
        <location evidence="2">Cell inner membrane</location>
        <topology evidence="2">Multi-pass membrane protein</topology>
    </subcellularLocation>
</comment>
<feature type="domain" description="PAC" evidence="24">
    <location>
        <begin position="499"/>
        <end position="551"/>
    </location>
</feature>
<dbReference type="GO" id="GO:0006355">
    <property type="term" value="P:regulation of DNA-templated transcription"/>
    <property type="evidence" value="ECO:0007669"/>
    <property type="project" value="InterPro"/>
</dbReference>
<evidence type="ECO:0000256" key="22">
    <source>
        <dbReference type="ARBA" id="ARBA00023170"/>
    </source>
</evidence>
<evidence type="ECO:0000256" key="17">
    <source>
        <dbReference type="ARBA" id="ARBA00022840"/>
    </source>
</evidence>
<evidence type="ECO:0000259" key="23">
    <source>
        <dbReference type="PROSITE" id="PS50112"/>
    </source>
</evidence>
<sequence length="751" mass="84921">MVGYEQMMQRQRMLADFGEFTLRSEDLDEVLTEACRLVGEALGTGRAKILEIQKDGQCLFARAGVGWDPGVVGHLRLPMREHSSETFAIKEGKPVVTQDIRGEQRFDVPEFMRHAGVVALVNVPIRLPGGKAYGLLEVDTTEPHEFGDDDIVFLRTYASILGPVIDRLHKVTSLRSTEERFRLVVENARDYAIFITDPQDRITDWYPGAEAVFGWSAEDATGQASAILFTPEDREAGQDAKETEMARREGSALDVRWRQRKDGSRVFIEGMTTTLRHPDGSLRGFLKVGQDVTERRQSEEQVAAMFANAAVGLSQVAQDGRFLRANDELCRILGRTRDEVLGLTIVDVTHPDDVPPSLAAASEALRTNQPASLDKRYRRPDGTLVWANSRIKPLQSGLRHPSTLLVVTADLTDRRAAEERLRESEERLQLAVDVGRLGTWDWNTETGDISWSDEHYRILGYKVGEVTPSYETWAARIHPDDFSGTEAALRRAGNERHDFVHSYRFLHPDGSVRWCDARGRFFYDQNGRPVRMVGTLQDTTERREWAERQSVLVEELQHRTRNLLTVVRAIAQQTMARTGPTEEFRQQFNDRLAALSRVQRLLSRSDQEPITIHALVQTELDALGGDMQGRVALEGPPVKLRKRSVQTLALALHELATNARKYGALANEQGELWVSWDTYSTEEGERRLSLIWLEEGFTRSPKGSRAQRGYGRELIEKALPYALQARTSYELSETELRCSIDLPLTDDTKTR</sequence>
<evidence type="ECO:0000256" key="14">
    <source>
        <dbReference type="ARBA" id="ARBA00022737"/>
    </source>
</evidence>
<dbReference type="Pfam" id="PF08447">
    <property type="entry name" value="PAS_3"/>
    <property type="match status" value="2"/>
</dbReference>
<dbReference type="SMART" id="SM00911">
    <property type="entry name" value="HWE_HK"/>
    <property type="match status" value="1"/>
</dbReference>
<evidence type="ECO:0000256" key="18">
    <source>
        <dbReference type="ARBA" id="ARBA00022989"/>
    </source>
</evidence>